<dbReference type="Proteomes" id="UP001324427">
    <property type="component" value="Unassembled WGS sequence"/>
</dbReference>
<evidence type="ECO:0000313" key="2">
    <source>
        <dbReference type="EMBL" id="KAK4550681.1"/>
    </source>
</evidence>
<sequence length="200" mass="23008">MLGQPLGIRQSVSHRRDRLFTSTTALILASKQVRAEYLEVVNELVLSPDWPGVVIEAQIEDMEFINLIGFTAILTPPERLSLEKKLLVKLAFSRDEAAQLGDGVGIWLDYCADVEMTARYAVHEDRGIGLDDEGCFVRSCRPVAGRRQRRAGSRMLSFQTEQRGQREDFFLRFQISQRHQREEDIPRAFKKAQRDQREDD</sequence>
<name>A0AAV9JY17_9PEZI</name>
<protein>
    <submittedName>
        <fullName evidence="2">Uncharacterized protein</fullName>
    </submittedName>
</protein>
<gene>
    <name evidence="2" type="ORF">LTR36_000260</name>
</gene>
<evidence type="ECO:0000313" key="3">
    <source>
        <dbReference type="Proteomes" id="UP001324427"/>
    </source>
</evidence>
<keyword evidence="3" id="KW-1185">Reference proteome</keyword>
<comment type="caution">
    <text evidence="2">The sequence shown here is derived from an EMBL/GenBank/DDBJ whole genome shotgun (WGS) entry which is preliminary data.</text>
</comment>
<evidence type="ECO:0000256" key="1">
    <source>
        <dbReference type="SAM" id="MobiDB-lite"/>
    </source>
</evidence>
<feature type="compositionally biased region" description="Basic and acidic residues" evidence="1">
    <location>
        <begin position="179"/>
        <end position="200"/>
    </location>
</feature>
<reference evidence="2 3" key="1">
    <citation type="submission" date="2021-11" db="EMBL/GenBank/DDBJ databases">
        <title>Black yeast isolated from Biological Soil Crust.</title>
        <authorList>
            <person name="Kurbessoian T."/>
        </authorList>
    </citation>
    <scope>NUCLEOTIDE SEQUENCE [LARGE SCALE GENOMIC DNA]</scope>
    <source>
        <strain evidence="2 3">CCFEE 5522</strain>
    </source>
</reference>
<dbReference type="EMBL" id="JAVFHQ010000001">
    <property type="protein sequence ID" value="KAK4550681.1"/>
    <property type="molecule type" value="Genomic_DNA"/>
</dbReference>
<organism evidence="2 3">
    <name type="scientific">Oleoguttula mirabilis</name>
    <dbReference type="NCBI Taxonomy" id="1507867"/>
    <lineage>
        <taxon>Eukaryota</taxon>
        <taxon>Fungi</taxon>
        <taxon>Dikarya</taxon>
        <taxon>Ascomycota</taxon>
        <taxon>Pezizomycotina</taxon>
        <taxon>Dothideomycetes</taxon>
        <taxon>Dothideomycetidae</taxon>
        <taxon>Mycosphaerellales</taxon>
        <taxon>Teratosphaeriaceae</taxon>
        <taxon>Oleoguttula</taxon>
    </lineage>
</organism>
<proteinExistence type="predicted"/>
<feature type="region of interest" description="Disordered" evidence="1">
    <location>
        <begin position="178"/>
        <end position="200"/>
    </location>
</feature>
<accession>A0AAV9JY17</accession>
<dbReference type="AlphaFoldDB" id="A0AAV9JY17"/>